<feature type="compositionally biased region" description="Polar residues" evidence="1">
    <location>
        <begin position="62"/>
        <end position="73"/>
    </location>
</feature>
<evidence type="ECO:0000313" key="2">
    <source>
        <dbReference type="EMBL" id="CAG8564872.1"/>
    </source>
</evidence>
<reference evidence="2" key="1">
    <citation type="submission" date="2021-06" db="EMBL/GenBank/DDBJ databases">
        <authorList>
            <person name="Kallberg Y."/>
            <person name="Tangrot J."/>
            <person name="Rosling A."/>
        </authorList>
    </citation>
    <scope>NUCLEOTIDE SEQUENCE</scope>
    <source>
        <strain evidence="2">CL551</strain>
    </source>
</reference>
<sequence length="130" mass="14522">MNQGKKTDKALIKDQASPIPDNSICNNATSHIVIEYISITPENLGNQANENNESNTNEENITKGSKFTNSDDQTNNIIKINSSRQLFPKIDREHDKLQDLLQELFTLIKGETDKDNVNEGSNDSMSQSLV</sequence>
<gene>
    <name evidence="2" type="ORF">AMORRO_LOCUS6189</name>
</gene>
<feature type="compositionally biased region" description="Low complexity" evidence="1">
    <location>
        <begin position="44"/>
        <end position="59"/>
    </location>
</feature>
<feature type="region of interest" description="Disordered" evidence="1">
    <location>
        <begin position="44"/>
        <end position="73"/>
    </location>
</feature>
<evidence type="ECO:0000313" key="3">
    <source>
        <dbReference type="Proteomes" id="UP000789342"/>
    </source>
</evidence>
<accession>A0A9N9FV83</accession>
<proteinExistence type="predicted"/>
<name>A0A9N9FV83_9GLOM</name>
<protein>
    <submittedName>
        <fullName evidence="2">14240_t:CDS:1</fullName>
    </submittedName>
</protein>
<organism evidence="2 3">
    <name type="scientific">Acaulospora morrowiae</name>
    <dbReference type="NCBI Taxonomy" id="94023"/>
    <lineage>
        <taxon>Eukaryota</taxon>
        <taxon>Fungi</taxon>
        <taxon>Fungi incertae sedis</taxon>
        <taxon>Mucoromycota</taxon>
        <taxon>Glomeromycotina</taxon>
        <taxon>Glomeromycetes</taxon>
        <taxon>Diversisporales</taxon>
        <taxon>Acaulosporaceae</taxon>
        <taxon>Acaulospora</taxon>
    </lineage>
</organism>
<comment type="caution">
    <text evidence="2">The sequence shown here is derived from an EMBL/GenBank/DDBJ whole genome shotgun (WGS) entry which is preliminary data.</text>
</comment>
<keyword evidence="3" id="KW-1185">Reference proteome</keyword>
<dbReference type="Proteomes" id="UP000789342">
    <property type="component" value="Unassembled WGS sequence"/>
</dbReference>
<dbReference type="EMBL" id="CAJVPV010004022">
    <property type="protein sequence ID" value="CAG8564872.1"/>
    <property type="molecule type" value="Genomic_DNA"/>
</dbReference>
<dbReference type="AlphaFoldDB" id="A0A9N9FV83"/>
<evidence type="ECO:0000256" key="1">
    <source>
        <dbReference type="SAM" id="MobiDB-lite"/>
    </source>
</evidence>